<accession>A0A4D6LQK9</accession>
<feature type="domain" description="Disease resistance N-terminal" evidence="4">
    <location>
        <begin position="8"/>
        <end position="74"/>
    </location>
</feature>
<dbReference type="EMBL" id="CP039348">
    <property type="protein sequence ID" value="QCD90887.1"/>
    <property type="molecule type" value="Genomic_DNA"/>
</dbReference>
<gene>
    <name evidence="6" type="ORF">DEO72_LG4g1848</name>
</gene>
<dbReference type="InterPro" id="IPR056789">
    <property type="entry name" value="LRR_R13L1-DRL21"/>
</dbReference>
<organism evidence="6 7">
    <name type="scientific">Vigna unguiculata</name>
    <name type="common">Cowpea</name>
    <dbReference type="NCBI Taxonomy" id="3917"/>
    <lineage>
        <taxon>Eukaryota</taxon>
        <taxon>Viridiplantae</taxon>
        <taxon>Streptophyta</taxon>
        <taxon>Embryophyta</taxon>
        <taxon>Tracheophyta</taxon>
        <taxon>Spermatophyta</taxon>
        <taxon>Magnoliopsida</taxon>
        <taxon>eudicotyledons</taxon>
        <taxon>Gunneridae</taxon>
        <taxon>Pentapetalae</taxon>
        <taxon>rosids</taxon>
        <taxon>fabids</taxon>
        <taxon>Fabales</taxon>
        <taxon>Fabaceae</taxon>
        <taxon>Papilionoideae</taxon>
        <taxon>50 kb inversion clade</taxon>
        <taxon>NPAAA clade</taxon>
        <taxon>indigoferoid/millettioid clade</taxon>
        <taxon>Phaseoleae</taxon>
        <taxon>Vigna</taxon>
    </lineage>
</organism>
<evidence type="ECO:0000256" key="3">
    <source>
        <dbReference type="ARBA" id="ARBA00022821"/>
    </source>
</evidence>
<evidence type="ECO:0000259" key="5">
    <source>
        <dbReference type="Pfam" id="PF25019"/>
    </source>
</evidence>
<dbReference type="Pfam" id="PF18052">
    <property type="entry name" value="Rx_N"/>
    <property type="match status" value="1"/>
</dbReference>
<evidence type="ECO:0000313" key="7">
    <source>
        <dbReference type="Proteomes" id="UP000501690"/>
    </source>
</evidence>
<evidence type="ECO:0000256" key="1">
    <source>
        <dbReference type="ARBA" id="ARBA00022737"/>
    </source>
</evidence>
<dbReference type="AlphaFoldDB" id="A0A4D6LQK9"/>
<evidence type="ECO:0000313" key="6">
    <source>
        <dbReference type="EMBL" id="QCD90887.1"/>
    </source>
</evidence>
<keyword evidence="3" id="KW-0611">Plant defense</keyword>
<proteinExistence type="predicted"/>
<feature type="domain" description="R13L1/DRL21-like LRR repeat region" evidence="5">
    <location>
        <begin position="127"/>
        <end position="180"/>
    </location>
</feature>
<keyword evidence="2" id="KW-0547">Nucleotide-binding</keyword>
<evidence type="ECO:0000256" key="2">
    <source>
        <dbReference type="ARBA" id="ARBA00022741"/>
    </source>
</evidence>
<dbReference type="GO" id="GO:0000166">
    <property type="term" value="F:nucleotide binding"/>
    <property type="evidence" value="ECO:0007669"/>
    <property type="project" value="UniProtKB-KW"/>
</dbReference>
<dbReference type="Pfam" id="PF25019">
    <property type="entry name" value="LRR_R13L1-DRL21"/>
    <property type="match status" value="1"/>
</dbReference>
<reference evidence="6 7" key="1">
    <citation type="submission" date="2019-04" db="EMBL/GenBank/DDBJ databases">
        <title>An improved genome assembly and genetic linkage map for asparagus bean, Vigna unguiculata ssp. sesquipedialis.</title>
        <authorList>
            <person name="Xia Q."/>
            <person name="Zhang R."/>
            <person name="Dong Y."/>
        </authorList>
    </citation>
    <scope>NUCLEOTIDE SEQUENCE [LARGE SCALE GENOMIC DNA]</scope>
    <source>
        <tissue evidence="6">Leaf</tissue>
    </source>
</reference>
<dbReference type="PANTHER" id="PTHR47186">
    <property type="entry name" value="LEUCINE-RICH REPEAT-CONTAINING PROTEIN 57"/>
    <property type="match status" value="1"/>
</dbReference>
<protein>
    <submittedName>
        <fullName evidence="6">Uncharacterized protein</fullName>
    </submittedName>
</protein>
<sequence>MAEALLEIVDNLGSLVQDQLATYWDVDEQTQKLSSNLKAIRAVLRDAERKQITSPLVKDWLQKLTDAAYVLDDICSIQSRKCTLMDLRHIVINGCPAIVKMPPKISKLRHLRTLSLFVVGSKSGCGLTELHSLKLGGTLRIKGLDNVPNEWDAKQANLIGKKDLNILHLSWDGNVNSGDSKEYWKPCNLPQL</sequence>
<keyword evidence="1" id="KW-0677">Repeat</keyword>
<dbReference type="InterPro" id="IPR041118">
    <property type="entry name" value="Rx_N"/>
</dbReference>
<dbReference type="GO" id="GO:0006952">
    <property type="term" value="P:defense response"/>
    <property type="evidence" value="ECO:0007669"/>
    <property type="project" value="UniProtKB-KW"/>
</dbReference>
<name>A0A4D6LQK9_VIGUN</name>
<keyword evidence="7" id="KW-1185">Reference proteome</keyword>
<dbReference type="Proteomes" id="UP000501690">
    <property type="component" value="Linkage Group LG4"/>
</dbReference>
<evidence type="ECO:0000259" key="4">
    <source>
        <dbReference type="Pfam" id="PF18052"/>
    </source>
</evidence>
<dbReference type="PANTHER" id="PTHR47186:SF18">
    <property type="entry name" value="RX N-TERMINAL DOMAIN-CONTAINING PROTEIN"/>
    <property type="match status" value="1"/>
</dbReference>
<dbReference type="Gene3D" id="1.20.5.4130">
    <property type="match status" value="1"/>
</dbReference>